<proteinExistence type="predicted"/>
<organism evidence="4 5">
    <name type="scientific">Shewanella yunxiaonensis</name>
    <dbReference type="NCBI Taxonomy" id="2829809"/>
    <lineage>
        <taxon>Bacteria</taxon>
        <taxon>Pseudomonadati</taxon>
        <taxon>Pseudomonadota</taxon>
        <taxon>Gammaproteobacteria</taxon>
        <taxon>Alteromonadales</taxon>
        <taxon>Shewanellaceae</taxon>
        <taxon>Shewanella</taxon>
    </lineage>
</organism>
<dbReference type="RefSeq" id="WP_212594328.1">
    <property type="nucleotide sequence ID" value="NZ_CP073587.1"/>
</dbReference>
<dbReference type="EMBL" id="CP073587">
    <property type="protein sequence ID" value="QUN05293.1"/>
    <property type="molecule type" value="Genomic_DNA"/>
</dbReference>
<dbReference type="Proteomes" id="UP000679575">
    <property type="component" value="Chromosome"/>
</dbReference>
<dbReference type="Gene3D" id="3.10.580.10">
    <property type="entry name" value="CBS-domain"/>
    <property type="match status" value="1"/>
</dbReference>
<dbReference type="InterPro" id="IPR051462">
    <property type="entry name" value="CBS_domain-containing"/>
</dbReference>
<dbReference type="Pfam" id="PF00571">
    <property type="entry name" value="CBS"/>
    <property type="match status" value="2"/>
</dbReference>
<keyword evidence="2" id="KW-0129">CBS domain</keyword>
<protein>
    <submittedName>
        <fullName evidence="4">CBS domain-containing protein</fullName>
    </submittedName>
</protein>
<evidence type="ECO:0000256" key="2">
    <source>
        <dbReference type="PROSITE-ProRule" id="PRU00703"/>
    </source>
</evidence>
<keyword evidence="5" id="KW-1185">Reference proteome</keyword>
<name>A0ABX7YRA4_9GAMM</name>
<dbReference type="PROSITE" id="PS51371">
    <property type="entry name" value="CBS"/>
    <property type="match status" value="2"/>
</dbReference>
<dbReference type="InterPro" id="IPR000644">
    <property type="entry name" value="CBS_dom"/>
</dbReference>
<dbReference type="SUPFAM" id="SSF54631">
    <property type="entry name" value="CBS-domain pair"/>
    <property type="match status" value="1"/>
</dbReference>
<evidence type="ECO:0000259" key="3">
    <source>
        <dbReference type="PROSITE" id="PS51371"/>
    </source>
</evidence>
<evidence type="ECO:0000313" key="5">
    <source>
        <dbReference type="Proteomes" id="UP000679575"/>
    </source>
</evidence>
<feature type="domain" description="CBS" evidence="3">
    <location>
        <begin position="83"/>
        <end position="140"/>
    </location>
</feature>
<dbReference type="InterPro" id="IPR046342">
    <property type="entry name" value="CBS_dom_sf"/>
</dbReference>
<sequence length="140" mass="15367">MKVQDIMTADVVCIRDGASIKDAHQLMQSRGVRHLPVISEVDGTLVGLLTHKKMVATVIGLLNRYGSGALERRERYTPLAELMETDFTPLTSTTPLTEVVDYFVGNKLGCLPVIDSNRKVLGIITSSDFVKLCAQLLKHA</sequence>
<dbReference type="PANTHER" id="PTHR48108">
    <property type="entry name" value="CBS DOMAIN-CONTAINING PROTEIN CBSX2, CHLOROPLASTIC"/>
    <property type="match status" value="1"/>
</dbReference>
<evidence type="ECO:0000313" key="4">
    <source>
        <dbReference type="EMBL" id="QUN05293.1"/>
    </source>
</evidence>
<dbReference type="PANTHER" id="PTHR48108:SF34">
    <property type="entry name" value="CBS DOMAIN-CONTAINING PROTEIN YHCV"/>
    <property type="match status" value="1"/>
</dbReference>
<dbReference type="SMART" id="SM00116">
    <property type="entry name" value="CBS"/>
    <property type="match status" value="2"/>
</dbReference>
<evidence type="ECO:0000256" key="1">
    <source>
        <dbReference type="ARBA" id="ARBA00022737"/>
    </source>
</evidence>
<gene>
    <name evidence="4" type="ORF">KDN34_13990</name>
</gene>
<accession>A0ABX7YRA4</accession>
<keyword evidence="1" id="KW-0677">Repeat</keyword>
<feature type="domain" description="CBS" evidence="3">
    <location>
        <begin position="7"/>
        <end position="70"/>
    </location>
</feature>
<reference evidence="4 5" key="1">
    <citation type="submission" date="2021-04" db="EMBL/GenBank/DDBJ databases">
        <title>Novel species identification of genus Shewanella.</title>
        <authorList>
            <person name="Liu G."/>
        </authorList>
    </citation>
    <scope>NUCLEOTIDE SEQUENCE [LARGE SCALE GENOMIC DNA]</scope>
    <source>
        <strain evidence="4 5">FJAT-54481</strain>
    </source>
</reference>